<name>A0A5B9MF43_9BACT</name>
<evidence type="ECO:0000313" key="2">
    <source>
        <dbReference type="EMBL" id="QEF98155.1"/>
    </source>
</evidence>
<keyword evidence="3" id="KW-1185">Reference proteome</keyword>
<protein>
    <submittedName>
        <fullName evidence="2">Mu-like prophage major head subunit gpT</fullName>
    </submittedName>
</protein>
<reference evidence="2 3" key="1">
    <citation type="submission" date="2019-02" db="EMBL/GenBank/DDBJ databases">
        <title>Planctomycetal bacteria perform biofilm scaping via a novel small molecule.</title>
        <authorList>
            <person name="Jeske O."/>
            <person name="Boedeker C."/>
            <person name="Wiegand S."/>
            <person name="Breitling P."/>
            <person name="Kallscheuer N."/>
            <person name="Jogler M."/>
            <person name="Rohde M."/>
            <person name="Petersen J."/>
            <person name="Medema M.H."/>
            <person name="Surup F."/>
            <person name="Jogler C."/>
        </authorList>
    </citation>
    <scope>NUCLEOTIDE SEQUENCE [LARGE SCALE GENOMIC DNA]</scope>
    <source>
        <strain evidence="2 3">Mal15</strain>
    </source>
</reference>
<evidence type="ECO:0000259" key="1">
    <source>
        <dbReference type="Pfam" id="PF10124"/>
    </source>
</evidence>
<proteinExistence type="predicted"/>
<dbReference type="Proteomes" id="UP000321353">
    <property type="component" value="Chromosome"/>
</dbReference>
<dbReference type="RefSeq" id="WP_147867716.1">
    <property type="nucleotide sequence ID" value="NZ_CP036264.1"/>
</dbReference>
<dbReference type="EMBL" id="CP036264">
    <property type="protein sequence ID" value="QEF98155.1"/>
    <property type="molecule type" value="Genomic_DNA"/>
</dbReference>
<dbReference type="KEGG" id="smam:Mal15_22030"/>
<feature type="domain" description="Bacteriophage Mu GpT" evidence="1">
    <location>
        <begin position="11"/>
        <end position="152"/>
    </location>
</feature>
<sequence>MSTGVASYKAIARDVTVKVKDGIKSATPFYPQLATIVPSTGASEKYSWLGSMPGMREWLGPRQFKQIEGADYELKNKKWESSLELLKDDIDDDQIGMLGNLGMQLGTEAAYHPDELMIDVMTAGESSLCFDGQYFFDTDHVWGDSGTQSNDLAKTVVDRDDITPAEFRTLWHEALVAMLGFKRDNGKPYMRPRIKQLDGLIIAVPLSMYIVAEKALNQPIVVEGGAGVSNFVVNKPMLLPLATMPDYKFDLYHTADPIKPFTFQARKPLKVQTKGMDDIEFKEMKVMTEARYNLGYLAWFKAVRTTISTA</sequence>
<dbReference type="InterPro" id="IPR018774">
    <property type="entry name" value="Phage_Mu_GpT"/>
</dbReference>
<gene>
    <name evidence="2" type="ORF">Mal15_22030</name>
</gene>
<accession>A0A5B9MF43</accession>
<dbReference type="AlphaFoldDB" id="A0A5B9MF43"/>
<evidence type="ECO:0000313" key="3">
    <source>
        <dbReference type="Proteomes" id="UP000321353"/>
    </source>
</evidence>
<organism evidence="2 3">
    <name type="scientific">Stieleria maiorica</name>
    <dbReference type="NCBI Taxonomy" id="2795974"/>
    <lineage>
        <taxon>Bacteria</taxon>
        <taxon>Pseudomonadati</taxon>
        <taxon>Planctomycetota</taxon>
        <taxon>Planctomycetia</taxon>
        <taxon>Pirellulales</taxon>
        <taxon>Pirellulaceae</taxon>
        <taxon>Stieleria</taxon>
    </lineage>
</organism>
<dbReference type="Pfam" id="PF10124">
    <property type="entry name" value="Mu-like_gpT"/>
    <property type="match status" value="1"/>
</dbReference>